<keyword evidence="1" id="KW-0812">Transmembrane</keyword>
<feature type="transmembrane region" description="Helical" evidence="1">
    <location>
        <begin position="243"/>
        <end position="262"/>
    </location>
</feature>
<dbReference type="AlphaFoldDB" id="A0A9W7XL91"/>
<comment type="caution">
    <text evidence="2">The sequence shown here is derived from an EMBL/GenBank/DDBJ whole genome shotgun (WGS) entry which is preliminary data.</text>
</comment>
<protein>
    <submittedName>
        <fullName evidence="2">Uncharacterized protein</fullName>
    </submittedName>
</protein>
<name>A0A9W7XL91_9FUNG</name>
<proteinExistence type="predicted"/>
<evidence type="ECO:0000256" key="1">
    <source>
        <dbReference type="SAM" id="Phobius"/>
    </source>
</evidence>
<accession>A0A9W7XL91</accession>
<dbReference type="GO" id="GO:0016020">
    <property type="term" value="C:membrane"/>
    <property type="evidence" value="ECO:0007669"/>
    <property type="project" value="TreeGrafter"/>
</dbReference>
<evidence type="ECO:0000313" key="2">
    <source>
        <dbReference type="EMBL" id="KAJ1645555.1"/>
    </source>
</evidence>
<keyword evidence="3" id="KW-1185">Reference proteome</keyword>
<feature type="transmembrane region" description="Helical" evidence="1">
    <location>
        <begin position="193"/>
        <end position="217"/>
    </location>
</feature>
<sequence length="306" mass="33692">MRSIVHTPDSAVPTCDLKSASEETKSVASAGNLTRSRIKIWFLYAADWAVAILAVVISQLILIPLPHSVSFVVTDPSIQQKFTDGSRVSTERVCVVLCTAVPVVIMVLWLSCFRRPVHEIHQALLGLAMAMSFCILFTSIYSQVAVILAPDFLDKCNLRQDDFDRSLRTGVALSYRDCQNSDIRRELRAYPTAVVTVSSCSMGYLSLFLSLQLGLWLHPESRRQLRTIAPDDAIGRIHPGQSLISFICLLPVAAGMTFAAIQTKYGGGGVGWGYAFSVLLGYIFALWGHILYCSDMTVAVVLPPYR</sequence>
<organism evidence="2 3">
    <name type="scientific">Coemansia asiatica</name>
    <dbReference type="NCBI Taxonomy" id="1052880"/>
    <lineage>
        <taxon>Eukaryota</taxon>
        <taxon>Fungi</taxon>
        <taxon>Fungi incertae sedis</taxon>
        <taxon>Zoopagomycota</taxon>
        <taxon>Kickxellomycotina</taxon>
        <taxon>Kickxellomycetes</taxon>
        <taxon>Kickxellales</taxon>
        <taxon>Kickxellaceae</taxon>
        <taxon>Coemansia</taxon>
    </lineage>
</organism>
<dbReference type="PANTHER" id="PTHR10165:SF35">
    <property type="entry name" value="RE23632P"/>
    <property type="match status" value="1"/>
</dbReference>
<feature type="transmembrane region" description="Helical" evidence="1">
    <location>
        <begin position="93"/>
        <end position="112"/>
    </location>
</feature>
<dbReference type="InterPro" id="IPR043216">
    <property type="entry name" value="PAP-like"/>
</dbReference>
<gene>
    <name evidence="2" type="ORF">LPJ64_002845</name>
</gene>
<feature type="transmembrane region" description="Helical" evidence="1">
    <location>
        <begin position="124"/>
        <end position="149"/>
    </location>
</feature>
<feature type="transmembrane region" description="Helical" evidence="1">
    <location>
        <begin position="41"/>
        <end position="63"/>
    </location>
</feature>
<dbReference type="GO" id="GO:0046839">
    <property type="term" value="P:phospholipid dephosphorylation"/>
    <property type="evidence" value="ECO:0007669"/>
    <property type="project" value="TreeGrafter"/>
</dbReference>
<dbReference type="Proteomes" id="UP001145021">
    <property type="component" value="Unassembled WGS sequence"/>
</dbReference>
<dbReference type="EMBL" id="JANBOH010000099">
    <property type="protein sequence ID" value="KAJ1645555.1"/>
    <property type="molecule type" value="Genomic_DNA"/>
</dbReference>
<feature type="transmembrane region" description="Helical" evidence="1">
    <location>
        <begin position="274"/>
        <end position="302"/>
    </location>
</feature>
<reference evidence="2" key="1">
    <citation type="submission" date="2022-07" db="EMBL/GenBank/DDBJ databases">
        <title>Phylogenomic reconstructions and comparative analyses of Kickxellomycotina fungi.</title>
        <authorList>
            <person name="Reynolds N.K."/>
            <person name="Stajich J.E."/>
            <person name="Barry K."/>
            <person name="Grigoriev I.V."/>
            <person name="Crous P."/>
            <person name="Smith M.E."/>
        </authorList>
    </citation>
    <scope>NUCLEOTIDE SEQUENCE</scope>
    <source>
        <strain evidence="2">NBRC 105413</strain>
    </source>
</reference>
<evidence type="ECO:0000313" key="3">
    <source>
        <dbReference type="Proteomes" id="UP001145021"/>
    </source>
</evidence>
<keyword evidence="1" id="KW-0472">Membrane</keyword>
<dbReference type="GO" id="GO:0006644">
    <property type="term" value="P:phospholipid metabolic process"/>
    <property type="evidence" value="ECO:0007669"/>
    <property type="project" value="InterPro"/>
</dbReference>
<keyword evidence="1" id="KW-1133">Transmembrane helix</keyword>
<dbReference type="GO" id="GO:0008195">
    <property type="term" value="F:phosphatidate phosphatase activity"/>
    <property type="evidence" value="ECO:0007669"/>
    <property type="project" value="TreeGrafter"/>
</dbReference>
<dbReference type="PANTHER" id="PTHR10165">
    <property type="entry name" value="LIPID PHOSPHATE PHOSPHATASE"/>
    <property type="match status" value="1"/>
</dbReference>